<protein>
    <submittedName>
        <fullName evidence="3">Uncharacterized protein</fullName>
    </submittedName>
</protein>
<evidence type="ECO:0000313" key="3">
    <source>
        <dbReference type="EMBL" id="PHV68325.1"/>
    </source>
</evidence>
<dbReference type="AlphaFoldDB" id="A0A2G3PRA4"/>
<dbReference type="Proteomes" id="UP000225108">
    <property type="component" value="Unassembled WGS sequence"/>
</dbReference>
<keyword evidence="2" id="KW-0472">Membrane</keyword>
<keyword evidence="2" id="KW-0812">Transmembrane</keyword>
<organism evidence="3 4">
    <name type="scientific">Williamsia marianensis</name>
    <dbReference type="NCBI Taxonomy" id="85044"/>
    <lineage>
        <taxon>Bacteria</taxon>
        <taxon>Bacillati</taxon>
        <taxon>Actinomycetota</taxon>
        <taxon>Actinomycetes</taxon>
        <taxon>Mycobacteriales</taxon>
        <taxon>Nocardiaceae</taxon>
        <taxon>Williamsia</taxon>
    </lineage>
</organism>
<accession>A0A2G3PRA4</accession>
<proteinExistence type="predicted"/>
<feature type="region of interest" description="Disordered" evidence="1">
    <location>
        <begin position="1"/>
        <end position="54"/>
    </location>
</feature>
<dbReference type="EMBL" id="PEBD01000004">
    <property type="protein sequence ID" value="PHV68325.1"/>
    <property type="molecule type" value="Genomic_DNA"/>
</dbReference>
<evidence type="ECO:0000256" key="1">
    <source>
        <dbReference type="SAM" id="MobiDB-lite"/>
    </source>
</evidence>
<dbReference type="Pfam" id="PF20088">
    <property type="entry name" value="DUF6480"/>
    <property type="match status" value="1"/>
</dbReference>
<sequence>MPADAPDESKYDPQNPEPDNTAGLEAGGSVTPGDTPPAETGVGGPNHEPPQRGRAGPIIAIGVISFIVLIIAIGLIARVVGLF</sequence>
<name>A0A2G3PRA4_WILMA</name>
<comment type="caution">
    <text evidence="3">The sequence shown here is derived from an EMBL/GenBank/DDBJ whole genome shotgun (WGS) entry which is preliminary data.</text>
</comment>
<evidence type="ECO:0000313" key="4">
    <source>
        <dbReference type="Proteomes" id="UP000225108"/>
    </source>
</evidence>
<reference evidence="3 4" key="1">
    <citation type="submission" date="2017-10" db="EMBL/GenBank/DDBJ databases">
        <title>The draft genome sequence of Williamsia sp. BULT 1.1 isolated from the semi-arid grassland soils from South Africa.</title>
        <authorList>
            <person name="Kabwe M.H."/>
            <person name="Govender N."/>
            <person name="Mutseka Lunga P."/>
            <person name="Vikram S."/>
            <person name="Makhalanyane T.P."/>
        </authorList>
    </citation>
    <scope>NUCLEOTIDE SEQUENCE [LARGE SCALE GENOMIC DNA]</scope>
    <source>
        <strain evidence="3 4">BULT 1.1</strain>
    </source>
</reference>
<gene>
    <name evidence="3" type="ORF">CSW57_03580</name>
</gene>
<feature type="transmembrane region" description="Helical" evidence="2">
    <location>
        <begin position="58"/>
        <end position="80"/>
    </location>
</feature>
<keyword evidence="2" id="KW-1133">Transmembrane helix</keyword>
<dbReference type="InterPro" id="IPR045512">
    <property type="entry name" value="DUF6480"/>
</dbReference>
<evidence type="ECO:0000256" key="2">
    <source>
        <dbReference type="SAM" id="Phobius"/>
    </source>
</evidence>
<dbReference type="RefSeq" id="WP_099381467.1">
    <property type="nucleotide sequence ID" value="NZ_PEBD01000004.1"/>
</dbReference>